<comment type="caution">
    <text evidence="11">The sequence shown here is derived from an EMBL/GenBank/DDBJ whole genome shotgun (WGS) entry which is preliminary data.</text>
</comment>
<sequence length="326" mass="34804">MSANTPAGAPSRPSSPGAARAAARVPGREARRLHGAWTANRYLVLRRLIQLGVLALFLSGPLAGLWIAKGTLAASLTLDVLPLTDPFVVAQSLVARHWPETTALTGVAIVIGFYLIFGGRTFCSFVCPVNPVTDLAAWLRRRLGIEKGWAMRRETRWLVALAVLAASAATSTVAFELINPVTLIYRAVLFGTLAGLLIVVAIFVFDLVVARDGWCGHVCPVGTAYGLIGKATLLRVSARGRARCDDCLDCFAVCPENQVIAPALRGRDDATPVILSGDCTACGRCVDVCPERVFTFTHRFDRRVDAALPPSPPVPDEPAPAALEKV</sequence>
<keyword evidence="9" id="KW-1133">Transmembrane helix</keyword>
<feature type="region of interest" description="Disordered" evidence="8">
    <location>
        <begin position="1"/>
        <end position="21"/>
    </location>
</feature>
<keyword evidence="1" id="KW-0813">Transport</keyword>
<dbReference type="Pfam" id="PF12838">
    <property type="entry name" value="Fer4_7"/>
    <property type="match status" value="1"/>
</dbReference>
<evidence type="ECO:0000256" key="7">
    <source>
        <dbReference type="ARBA" id="ARBA00023014"/>
    </source>
</evidence>
<dbReference type="Proteomes" id="UP001597314">
    <property type="component" value="Unassembled WGS sequence"/>
</dbReference>
<evidence type="ECO:0000256" key="2">
    <source>
        <dbReference type="ARBA" id="ARBA00022485"/>
    </source>
</evidence>
<keyword evidence="4" id="KW-0677">Repeat</keyword>
<feature type="transmembrane region" description="Helical" evidence="9">
    <location>
        <begin position="101"/>
        <end position="117"/>
    </location>
</feature>
<keyword evidence="12" id="KW-1185">Reference proteome</keyword>
<evidence type="ECO:0000256" key="3">
    <source>
        <dbReference type="ARBA" id="ARBA00022723"/>
    </source>
</evidence>
<dbReference type="SUPFAM" id="SSF54862">
    <property type="entry name" value="4Fe-4S ferredoxins"/>
    <property type="match status" value="1"/>
</dbReference>
<evidence type="ECO:0000256" key="9">
    <source>
        <dbReference type="SAM" id="Phobius"/>
    </source>
</evidence>
<dbReference type="InterPro" id="IPR017896">
    <property type="entry name" value="4Fe4S_Fe-S-bd"/>
</dbReference>
<keyword evidence="5" id="KW-0249">Electron transport</keyword>
<dbReference type="InterPro" id="IPR011886">
    <property type="entry name" value="NapH_MauN"/>
</dbReference>
<evidence type="ECO:0000256" key="5">
    <source>
        <dbReference type="ARBA" id="ARBA00022982"/>
    </source>
</evidence>
<organism evidence="11 12">
    <name type="scientific">Rhodoplanes azumiensis</name>
    <dbReference type="NCBI Taxonomy" id="1897628"/>
    <lineage>
        <taxon>Bacteria</taxon>
        <taxon>Pseudomonadati</taxon>
        <taxon>Pseudomonadota</taxon>
        <taxon>Alphaproteobacteria</taxon>
        <taxon>Hyphomicrobiales</taxon>
        <taxon>Nitrobacteraceae</taxon>
        <taxon>Rhodoplanes</taxon>
    </lineage>
</organism>
<protein>
    <submittedName>
        <fullName evidence="11">Quinol dehydrogenase ferredoxin subunit NapH</fullName>
    </submittedName>
</protein>
<dbReference type="RefSeq" id="WP_378477121.1">
    <property type="nucleotide sequence ID" value="NZ_JBHUIW010000005.1"/>
</dbReference>
<evidence type="ECO:0000313" key="11">
    <source>
        <dbReference type="EMBL" id="MFD2181937.1"/>
    </source>
</evidence>
<dbReference type="EMBL" id="JBHUIW010000005">
    <property type="protein sequence ID" value="MFD2181937.1"/>
    <property type="molecule type" value="Genomic_DNA"/>
</dbReference>
<keyword evidence="9" id="KW-0472">Membrane</keyword>
<evidence type="ECO:0000313" key="12">
    <source>
        <dbReference type="Proteomes" id="UP001597314"/>
    </source>
</evidence>
<keyword evidence="9" id="KW-0812">Transmembrane</keyword>
<gene>
    <name evidence="11" type="primary">napH</name>
    <name evidence="11" type="ORF">ACFSOX_07220</name>
</gene>
<dbReference type="NCBIfam" id="TIGR02163">
    <property type="entry name" value="napH"/>
    <property type="match status" value="1"/>
</dbReference>
<proteinExistence type="predicted"/>
<evidence type="ECO:0000259" key="10">
    <source>
        <dbReference type="PROSITE" id="PS51379"/>
    </source>
</evidence>
<feature type="region of interest" description="Disordered" evidence="8">
    <location>
        <begin position="307"/>
        <end position="326"/>
    </location>
</feature>
<dbReference type="PANTHER" id="PTHR30176">
    <property type="entry name" value="FERREDOXIN-TYPE PROTEIN NAPH"/>
    <property type="match status" value="1"/>
</dbReference>
<feature type="transmembrane region" description="Helical" evidence="9">
    <location>
        <begin position="157"/>
        <end position="178"/>
    </location>
</feature>
<evidence type="ECO:0000256" key="1">
    <source>
        <dbReference type="ARBA" id="ARBA00022448"/>
    </source>
</evidence>
<accession>A0ABW5AIL0</accession>
<keyword evidence="2" id="KW-0004">4Fe-4S</keyword>
<reference evidence="12" key="1">
    <citation type="journal article" date="2019" name="Int. J. Syst. Evol. Microbiol.">
        <title>The Global Catalogue of Microorganisms (GCM) 10K type strain sequencing project: providing services to taxonomists for standard genome sequencing and annotation.</title>
        <authorList>
            <consortium name="The Broad Institute Genomics Platform"/>
            <consortium name="The Broad Institute Genome Sequencing Center for Infectious Disease"/>
            <person name="Wu L."/>
            <person name="Ma J."/>
        </authorList>
    </citation>
    <scope>NUCLEOTIDE SEQUENCE [LARGE SCALE GENOMIC DNA]</scope>
    <source>
        <strain evidence="12">CGMCC 1.6774</strain>
    </source>
</reference>
<dbReference type="Gene3D" id="3.30.70.20">
    <property type="match status" value="1"/>
</dbReference>
<dbReference type="PANTHER" id="PTHR30176:SF3">
    <property type="entry name" value="FERREDOXIN-TYPE PROTEIN NAPH"/>
    <property type="match status" value="1"/>
</dbReference>
<feature type="compositionally biased region" description="Pro residues" evidence="8">
    <location>
        <begin position="309"/>
        <end position="318"/>
    </location>
</feature>
<keyword evidence="6" id="KW-0408">Iron</keyword>
<evidence type="ECO:0000256" key="4">
    <source>
        <dbReference type="ARBA" id="ARBA00022737"/>
    </source>
</evidence>
<dbReference type="InterPro" id="IPR017900">
    <property type="entry name" value="4Fe4S_Fe_S_CS"/>
</dbReference>
<dbReference type="PROSITE" id="PS00198">
    <property type="entry name" value="4FE4S_FER_1"/>
    <property type="match status" value="1"/>
</dbReference>
<dbReference type="Pfam" id="PF12801">
    <property type="entry name" value="Fer4_5"/>
    <property type="match status" value="2"/>
</dbReference>
<name>A0ABW5AIL0_9BRAD</name>
<feature type="transmembrane region" description="Helical" evidence="9">
    <location>
        <begin position="184"/>
        <end position="205"/>
    </location>
</feature>
<dbReference type="NCBIfam" id="NF007013">
    <property type="entry name" value="PRK09477.1"/>
    <property type="match status" value="1"/>
</dbReference>
<feature type="domain" description="4Fe-4S ferredoxin-type" evidence="10">
    <location>
        <begin position="270"/>
        <end position="299"/>
    </location>
</feature>
<feature type="transmembrane region" description="Helical" evidence="9">
    <location>
        <begin position="48"/>
        <end position="68"/>
    </location>
</feature>
<evidence type="ECO:0000256" key="6">
    <source>
        <dbReference type="ARBA" id="ARBA00023004"/>
    </source>
</evidence>
<dbReference type="InterPro" id="IPR051684">
    <property type="entry name" value="Electron_Trans/Redox"/>
</dbReference>
<keyword evidence="3" id="KW-0479">Metal-binding</keyword>
<evidence type="ECO:0000256" key="8">
    <source>
        <dbReference type="SAM" id="MobiDB-lite"/>
    </source>
</evidence>
<keyword evidence="7" id="KW-0411">Iron-sulfur</keyword>
<dbReference type="PROSITE" id="PS51379">
    <property type="entry name" value="4FE4S_FER_2"/>
    <property type="match status" value="1"/>
</dbReference>